<reference evidence="1" key="1">
    <citation type="submission" date="2023-04" db="EMBL/GenBank/DDBJ databases">
        <title>Phytophthora lilii NBRC 32176.</title>
        <authorList>
            <person name="Ichikawa N."/>
            <person name="Sato H."/>
            <person name="Tonouchi N."/>
        </authorList>
    </citation>
    <scope>NUCLEOTIDE SEQUENCE</scope>
    <source>
        <strain evidence="1">NBRC 32176</strain>
    </source>
</reference>
<dbReference type="AlphaFoldDB" id="A0A9W6TT06"/>
<protein>
    <submittedName>
        <fullName evidence="1">Unnamed protein product</fullName>
    </submittedName>
</protein>
<keyword evidence="2" id="KW-1185">Reference proteome</keyword>
<gene>
    <name evidence="1" type="ORF">Plil01_000703700</name>
</gene>
<dbReference type="PANTHER" id="PTHR33129">
    <property type="entry name" value="PROTEIN KINASE DOMAIN-CONTAINING PROTEIN-RELATED"/>
    <property type="match status" value="1"/>
</dbReference>
<sequence length="460" mass="51525">MNTSSTDVEILGVARPTGDSSKRCLGPTRPPKSRLTTVYGVQIVEDDLMVVDDPAYMPFWNAVRASTISFDKTAVAALPDVNFLDESPGISIFIRPCYRRLLYHVLALTQNQDEPNVIILGNPGIGKTFFAYLLLWNLVRQSNNVVYQDGRSAQWILFTASGVISGSNITFRRVLIEPSTFYIVDGVTPVGVLAKTILVTSPPRNICYPTLREEVVTDCYRRWGGISRYVLRYATNQDKQRDLEEAIDSVNLDILLSSVGKVGANDHSISHRVLHLLVDDNFKSLHYVFASEYVRERVTAEFCRPNKQQLANFLVITTSVSPLAAVRGVLFEGFANQMLSQGGTFRVRRLGDEINDEPEEETIVLPPANVVVFDSVSQQTPALSFYYRPEQKNFTSVLMLLSTLISYFKLRWRKDPCKRSGLHNVLKAMGGGSSSNFLPTQDCILSFLQNYSQIQDAALR</sequence>
<dbReference type="OrthoDB" id="104224at2759"/>
<dbReference type="InterPro" id="IPR052980">
    <property type="entry name" value="Crinkler_effector"/>
</dbReference>
<proteinExistence type="predicted"/>
<evidence type="ECO:0000313" key="2">
    <source>
        <dbReference type="Proteomes" id="UP001165083"/>
    </source>
</evidence>
<organism evidence="1 2">
    <name type="scientific">Phytophthora lilii</name>
    <dbReference type="NCBI Taxonomy" id="2077276"/>
    <lineage>
        <taxon>Eukaryota</taxon>
        <taxon>Sar</taxon>
        <taxon>Stramenopiles</taxon>
        <taxon>Oomycota</taxon>
        <taxon>Peronosporomycetes</taxon>
        <taxon>Peronosporales</taxon>
        <taxon>Peronosporaceae</taxon>
        <taxon>Phytophthora</taxon>
    </lineage>
</organism>
<dbReference type="PANTHER" id="PTHR33129:SF1">
    <property type="entry name" value="ATP-BINDING PROTEIN"/>
    <property type="match status" value="1"/>
</dbReference>
<accession>A0A9W6TT06</accession>
<evidence type="ECO:0000313" key="1">
    <source>
        <dbReference type="EMBL" id="GMF18706.1"/>
    </source>
</evidence>
<dbReference type="SUPFAM" id="SSF52540">
    <property type="entry name" value="P-loop containing nucleoside triphosphate hydrolases"/>
    <property type="match status" value="1"/>
</dbReference>
<dbReference type="InterPro" id="IPR027417">
    <property type="entry name" value="P-loop_NTPase"/>
</dbReference>
<name>A0A9W6TT06_9STRA</name>
<dbReference type="EMBL" id="BSXW01000325">
    <property type="protein sequence ID" value="GMF18706.1"/>
    <property type="molecule type" value="Genomic_DNA"/>
</dbReference>
<dbReference type="Proteomes" id="UP001165083">
    <property type="component" value="Unassembled WGS sequence"/>
</dbReference>
<comment type="caution">
    <text evidence="1">The sequence shown here is derived from an EMBL/GenBank/DDBJ whole genome shotgun (WGS) entry which is preliminary data.</text>
</comment>